<dbReference type="InterPro" id="IPR009014">
    <property type="entry name" value="Transketo_C/PFOR_II"/>
</dbReference>
<dbReference type="GO" id="GO:0016491">
    <property type="term" value="F:oxidoreductase activity"/>
    <property type="evidence" value="ECO:0007669"/>
    <property type="project" value="UniProtKB-KW"/>
</dbReference>
<sequence>PKRLYRSIKGEVPEGSYTEEIGKAKTVTEGDDVTLVTYGTMLHTAKEAAGRASAEGISAEVIDLRTIAPYDGEAILASVRKTGRLVIVVEAPSIASMASEIAAFVAEEAVEYLEAPVTRVTGYDTPYPYALDHLYLPDADRVYEAVKKTVNF</sequence>
<dbReference type="Pfam" id="PF02780">
    <property type="entry name" value="Transketolase_C"/>
    <property type="match status" value="1"/>
</dbReference>
<gene>
    <name evidence="5" type="ORF">GF359_01325</name>
</gene>
<feature type="non-terminal residue" evidence="5">
    <location>
        <position position="1"/>
    </location>
</feature>
<keyword evidence="2" id="KW-0560">Oxidoreductase</keyword>
<protein>
    <submittedName>
        <fullName evidence="5">Alpha-ketoacid dehydrogenase subunit beta</fullName>
    </submittedName>
</protein>
<dbReference type="EMBL" id="WJKJ01000039">
    <property type="protein sequence ID" value="MBD3363836.1"/>
    <property type="molecule type" value="Genomic_DNA"/>
</dbReference>
<feature type="domain" description="Transketolase C-terminal" evidence="4">
    <location>
        <begin position="22"/>
        <end position="142"/>
    </location>
</feature>
<name>A0A9D5QCB4_UNCW3</name>
<evidence type="ECO:0000256" key="3">
    <source>
        <dbReference type="ARBA" id="ARBA00023052"/>
    </source>
</evidence>
<accession>A0A9D5QCB4</accession>
<keyword evidence="3" id="KW-0786">Thiamine pyrophosphate</keyword>
<organism evidence="5 6">
    <name type="scientific">candidate division WOR-3 bacterium</name>
    <dbReference type="NCBI Taxonomy" id="2052148"/>
    <lineage>
        <taxon>Bacteria</taxon>
        <taxon>Bacteria division WOR-3</taxon>
    </lineage>
</organism>
<dbReference type="SUPFAM" id="SSF52922">
    <property type="entry name" value="TK C-terminal domain-like"/>
    <property type="match status" value="1"/>
</dbReference>
<dbReference type="InterPro" id="IPR033248">
    <property type="entry name" value="Transketolase_C"/>
</dbReference>
<evidence type="ECO:0000313" key="6">
    <source>
        <dbReference type="Proteomes" id="UP000630660"/>
    </source>
</evidence>
<dbReference type="PANTHER" id="PTHR43257">
    <property type="entry name" value="PYRUVATE DEHYDROGENASE E1 COMPONENT BETA SUBUNIT"/>
    <property type="match status" value="1"/>
</dbReference>
<dbReference type="PANTHER" id="PTHR43257:SF2">
    <property type="entry name" value="PYRUVATE DEHYDROGENASE E1 COMPONENT SUBUNIT BETA"/>
    <property type="match status" value="1"/>
</dbReference>
<evidence type="ECO:0000256" key="1">
    <source>
        <dbReference type="ARBA" id="ARBA00001964"/>
    </source>
</evidence>
<reference evidence="5" key="1">
    <citation type="submission" date="2019-11" db="EMBL/GenBank/DDBJ databases">
        <title>Microbial mats filling the niche in hypersaline microbial mats.</title>
        <authorList>
            <person name="Wong H.L."/>
            <person name="Macleod F.I."/>
            <person name="White R.A. III"/>
            <person name="Burns B.P."/>
        </authorList>
    </citation>
    <scope>NUCLEOTIDE SEQUENCE</scope>
    <source>
        <strain evidence="5">Bin_327</strain>
    </source>
</reference>
<evidence type="ECO:0000259" key="4">
    <source>
        <dbReference type="Pfam" id="PF02780"/>
    </source>
</evidence>
<dbReference type="Proteomes" id="UP000630660">
    <property type="component" value="Unassembled WGS sequence"/>
</dbReference>
<evidence type="ECO:0000256" key="2">
    <source>
        <dbReference type="ARBA" id="ARBA00023002"/>
    </source>
</evidence>
<dbReference type="Gene3D" id="3.40.50.920">
    <property type="match status" value="1"/>
</dbReference>
<evidence type="ECO:0000313" key="5">
    <source>
        <dbReference type="EMBL" id="MBD3363836.1"/>
    </source>
</evidence>
<dbReference type="AlphaFoldDB" id="A0A9D5QCB4"/>
<comment type="caution">
    <text evidence="5">The sequence shown here is derived from an EMBL/GenBank/DDBJ whole genome shotgun (WGS) entry which is preliminary data.</text>
</comment>
<comment type="cofactor">
    <cofactor evidence="1">
        <name>thiamine diphosphate</name>
        <dbReference type="ChEBI" id="CHEBI:58937"/>
    </cofactor>
</comment>
<proteinExistence type="predicted"/>
<dbReference type="FunFam" id="3.40.50.920:FF:000001">
    <property type="entry name" value="Pyruvate dehydrogenase E1 beta subunit"/>
    <property type="match status" value="1"/>
</dbReference>